<evidence type="ECO:0000256" key="5">
    <source>
        <dbReference type="ARBA" id="ARBA00023136"/>
    </source>
</evidence>
<comment type="caution">
    <text evidence="10">The sequence shown here is derived from an EMBL/GenBank/DDBJ whole genome shotgun (WGS) entry which is preliminary data.</text>
</comment>
<dbReference type="Gene3D" id="2.170.130.10">
    <property type="entry name" value="TonB-dependent receptor, plug domain"/>
    <property type="match status" value="1"/>
</dbReference>
<keyword evidence="6" id="KW-0998">Cell outer membrane</keyword>
<feature type="domain" description="TonB-dependent transporter Oar-like beta-barrel" evidence="9">
    <location>
        <begin position="651"/>
        <end position="977"/>
    </location>
</feature>
<sequence length="1068" mass="115692">MIHMRQLHHLRLREGGRAPQCNTRPHKTTGHERTPCRQNDTSGDERTLYRKSPAFLRGPGASRHSTQIRRKSYSHAKFARKIAPARFNLLYMFRAFCGLFFCLTLAAAAAAQTPDTATLRIHVLDPDGRAIAHASVTLTNPQSALTRHALTGPSGTATFGGLPITGIYHLAAQAAGFASANIRALQLEAGVTAQINARLSLSGSSTRVIVTGEAGALRTDEPQMGDVLTARQIRNLPLFNSRITYLPLLNAANRPAINQGDIFMNQDLFTTNGAGRRQTWFEVDGANANDSWGRQTIFSNIPLNAVSEMTVLENSFSAEYGASAGSVVNIVTASGTNQFHGSAFGMWRSSSTEAKLSGFNSTNAGSGNDLTNDTLGQAAASLSGPLGSRRTQFFVSGEYSSEDKASPVTSPIAPGNFIGKYRGGLAYLRIDHEFSTKHRVFLRESDDLFYDTNPTGIVGGNTLPSVARTFRRRTYTTEIGDTYILSPTLLNDLRAQFQLASPITEFDPAVYGTEYSVPISTGGTFTSGTSQQALLMNHQYSADDVLSADWGRHQVRFGASLVAAHTGGDGKEFGGPIYDGEFVYNTCTQSLSYCESPAYLDNIANVQTYTQSYGNANYTVNDFLWALFAQDDYQASSNLTLNLGLRYEQQTFTDARNDFGPRIGFDYDLGGRGQTAVRGGFGIYYSQIVDNSQANYALTGPTGVFNYTAAPGQIGFPTSVAAAPLPAFPAGAQKPLLSLYIRPGRAAYYNQFFPVSTLKGYPGALLNPYTEQWTLGLQQALPQHWTLSLDYVGSHTLHNVRPLDLDSPAPFIRTAQGQSRSAQAANCTRPYWAYWYNAHGITCSPTHASNPQPPYSVIQSDVNDGYANYNALDVNLNHHFANGSWLLASYAWSHALDNVDPDIPSQNPNDPNFTGSAEYGNAIFDQRNRFVLSGVYDAPFRIQLGGIATLASGLPYNIVTGTTNSGDNGATTDRPVINGHVIGRNTGRGEAIYDLSPFVERDFPIPGTRAHFALRAEALNATNHANFVGYSGTYGNGSAPGQGFGQPLPGVNNQLPARELQFSSRLTF</sequence>
<feature type="domain" description="TonB-dependent transporter Oar-like beta-barrel" evidence="9">
    <location>
        <begin position="331"/>
        <end position="414"/>
    </location>
</feature>
<dbReference type="GO" id="GO:0009279">
    <property type="term" value="C:cell outer membrane"/>
    <property type="evidence" value="ECO:0007669"/>
    <property type="project" value="UniProtKB-SubCell"/>
</dbReference>
<feature type="transmembrane region" description="Helical" evidence="8">
    <location>
        <begin position="89"/>
        <end position="111"/>
    </location>
</feature>
<organism evidence="10">
    <name type="scientific">Acidobacterium capsulatum</name>
    <dbReference type="NCBI Taxonomy" id="33075"/>
    <lineage>
        <taxon>Bacteria</taxon>
        <taxon>Pseudomonadati</taxon>
        <taxon>Acidobacteriota</taxon>
        <taxon>Terriglobia</taxon>
        <taxon>Terriglobales</taxon>
        <taxon>Acidobacteriaceae</taxon>
        <taxon>Acidobacterium</taxon>
    </lineage>
</organism>
<evidence type="ECO:0000256" key="7">
    <source>
        <dbReference type="SAM" id="MobiDB-lite"/>
    </source>
</evidence>
<accession>A0A7V4XUT6</accession>
<dbReference type="InterPro" id="IPR057601">
    <property type="entry name" value="Oar-like_b-barrel"/>
</dbReference>
<dbReference type="Pfam" id="PF25183">
    <property type="entry name" value="OMP_b-brl_4"/>
    <property type="match status" value="3"/>
</dbReference>
<protein>
    <submittedName>
        <fullName evidence="10">TonB-dependent receptor</fullName>
    </submittedName>
</protein>
<dbReference type="Gene3D" id="2.40.170.20">
    <property type="entry name" value="TonB-dependent receptor, beta-barrel domain"/>
    <property type="match status" value="1"/>
</dbReference>
<evidence type="ECO:0000256" key="1">
    <source>
        <dbReference type="ARBA" id="ARBA00004571"/>
    </source>
</evidence>
<evidence type="ECO:0000256" key="8">
    <source>
        <dbReference type="SAM" id="Phobius"/>
    </source>
</evidence>
<dbReference type="Pfam" id="PF13620">
    <property type="entry name" value="CarboxypepD_reg"/>
    <property type="match status" value="1"/>
</dbReference>
<keyword evidence="3" id="KW-1134">Transmembrane beta strand</keyword>
<keyword evidence="8" id="KW-1133">Transmembrane helix</keyword>
<dbReference type="AlphaFoldDB" id="A0A7V4XUT6"/>
<proteinExistence type="predicted"/>
<evidence type="ECO:0000313" key="10">
    <source>
        <dbReference type="EMBL" id="HGY95573.1"/>
    </source>
</evidence>
<dbReference type="InterPro" id="IPR036942">
    <property type="entry name" value="Beta-barrel_TonB_sf"/>
</dbReference>
<evidence type="ECO:0000256" key="6">
    <source>
        <dbReference type="ARBA" id="ARBA00023237"/>
    </source>
</evidence>
<dbReference type="EMBL" id="DTKL01000080">
    <property type="protein sequence ID" value="HGY95573.1"/>
    <property type="molecule type" value="Genomic_DNA"/>
</dbReference>
<reference evidence="10" key="1">
    <citation type="journal article" date="2020" name="mSystems">
        <title>Genome- and Community-Level Interaction Insights into Carbon Utilization and Element Cycling Functions of Hydrothermarchaeota in Hydrothermal Sediment.</title>
        <authorList>
            <person name="Zhou Z."/>
            <person name="Liu Y."/>
            <person name="Xu W."/>
            <person name="Pan J."/>
            <person name="Luo Z.H."/>
            <person name="Li M."/>
        </authorList>
    </citation>
    <scope>NUCLEOTIDE SEQUENCE [LARGE SCALE GENOMIC DNA]</scope>
    <source>
        <strain evidence="10">SpSt-855</strain>
    </source>
</reference>
<gene>
    <name evidence="10" type="ORF">ENW50_12950</name>
</gene>
<dbReference type="InterPro" id="IPR039426">
    <property type="entry name" value="TonB-dep_rcpt-like"/>
</dbReference>
<evidence type="ECO:0000256" key="2">
    <source>
        <dbReference type="ARBA" id="ARBA00022448"/>
    </source>
</evidence>
<dbReference type="SUPFAM" id="SSF56935">
    <property type="entry name" value="Porins"/>
    <property type="match status" value="1"/>
</dbReference>
<feature type="compositionally biased region" description="Basic residues" evidence="7">
    <location>
        <begin position="1"/>
        <end position="11"/>
    </location>
</feature>
<dbReference type="Gene3D" id="2.60.40.1120">
    <property type="entry name" value="Carboxypeptidase-like, regulatory domain"/>
    <property type="match status" value="1"/>
</dbReference>
<dbReference type="InterPro" id="IPR013784">
    <property type="entry name" value="Carb-bd-like_fold"/>
</dbReference>
<dbReference type="PANTHER" id="PTHR30069">
    <property type="entry name" value="TONB-DEPENDENT OUTER MEMBRANE RECEPTOR"/>
    <property type="match status" value="1"/>
</dbReference>
<dbReference type="GO" id="GO:0044718">
    <property type="term" value="P:siderophore transmembrane transport"/>
    <property type="evidence" value="ECO:0007669"/>
    <property type="project" value="TreeGrafter"/>
</dbReference>
<feature type="domain" description="TonB-dependent transporter Oar-like beta-barrel" evidence="9">
    <location>
        <begin position="983"/>
        <end position="1048"/>
    </location>
</feature>
<keyword evidence="10" id="KW-0675">Receptor</keyword>
<evidence type="ECO:0000259" key="9">
    <source>
        <dbReference type="Pfam" id="PF25183"/>
    </source>
</evidence>
<dbReference type="PANTHER" id="PTHR30069:SF46">
    <property type="entry name" value="OAR PROTEIN"/>
    <property type="match status" value="1"/>
</dbReference>
<dbReference type="GO" id="GO:0030246">
    <property type="term" value="F:carbohydrate binding"/>
    <property type="evidence" value="ECO:0007669"/>
    <property type="project" value="InterPro"/>
</dbReference>
<keyword evidence="2" id="KW-0813">Transport</keyword>
<name>A0A7V4XUT6_9BACT</name>
<dbReference type="GO" id="GO:0015344">
    <property type="term" value="F:siderophore uptake transmembrane transporter activity"/>
    <property type="evidence" value="ECO:0007669"/>
    <property type="project" value="TreeGrafter"/>
</dbReference>
<keyword evidence="4 8" id="KW-0812">Transmembrane</keyword>
<dbReference type="InterPro" id="IPR037066">
    <property type="entry name" value="Plug_dom_sf"/>
</dbReference>
<dbReference type="SUPFAM" id="SSF49452">
    <property type="entry name" value="Starch-binding domain-like"/>
    <property type="match status" value="1"/>
</dbReference>
<evidence type="ECO:0000256" key="3">
    <source>
        <dbReference type="ARBA" id="ARBA00022452"/>
    </source>
</evidence>
<evidence type="ECO:0000256" key="4">
    <source>
        <dbReference type="ARBA" id="ARBA00022692"/>
    </source>
</evidence>
<keyword evidence="5 8" id="KW-0472">Membrane</keyword>
<feature type="region of interest" description="Disordered" evidence="7">
    <location>
        <begin position="1"/>
        <end position="45"/>
    </location>
</feature>
<comment type="subcellular location">
    <subcellularLocation>
        <location evidence="1">Cell outer membrane</location>
        <topology evidence="1">Multi-pass membrane protein</topology>
    </subcellularLocation>
</comment>